<organism evidence="3 4">
    <name type="scientific">Medicago truncatula</name>
    <name type="common">Barrel medic</name>
    <name type="synonym">Medicago tribuloides</name>
    <dbReference type="NCBI Taxonomy" id="3880"/>
    <lineage>
        <taxon>Eukaryota</taxon>
        <taxon>Viridiplantae</taxon>
        <taxon>Streptophyta</taxon>
        <taxon>Embryophyta</taxon>
        <taxon>Tracheophyta</taxon>
        <taxon>Spermatophyta</taxon>
        <taxon>Magnoliopsida</taxon>
        <taxon>eudicotyledons</taxon>
        <taxon>Gunneridae</taxon>
        <taxon>Pentapetalae</taxon>
        <taxon>rosids</taxon>
        <taxon>fabids</taxon>
        <taxon>Fabales</taxon>
        <taxon>Fabaceae</taxon>
        <taxon>Papilionoideae</taxon>
        <taxon>50 kb inversion clade</taxon>
        <taxon>NPAAA clade</taxon>
        <taxon>Hologalegina</taxon>
        <taxon>IRL clade</taxon>
        <taxon>Trifolieae</taxon>
        <taxon>Medicago</taxon>
    </lineage>
</organism>
<keyword evidence="1" id="KW-0472">Membrane</keyword>
<keyword evidence="1" id="KW-0812">Transmembrane</keyword>
<dbReference type="EMBL" id="PSQE01000005">
    <property type="protein sequence ID" value="RHN56025.1"/>
    <property type="molecule type" value="Genomic_DNA"/>
</dbReference>
<dbReference type="Gramene" id="rna31341">
    <property type="protein sequence ID" value="RHN56025.1"/>
    <property type="gene ID" value="gene31341"/>
</dbReference>
<sequence>MNFIYHEVIKSFSIYYRQKEKNMTSFLKFVYIMVLFLSLFLIATDVKAFLKCDSDLDCPPKMCYSHLSFVPLCVDNHCDCIQWKFKNNIPKAFP</sequence>
<evidence type="ECO:0000313" key="4">
    <source>
        <dbReference type="Proteomes" id="UP000265566"/>
    </source>
</evidence>
<feature type="transmembrane region" description="Helical" evidence="1">
    <location>
        <begin position="26"/>
        <end position="44"/>
    </location>
</feature>
<dbReference type="InterPro" id="IPR009810">
    <property type="entry name" value="Nodulin_late_dom"/>
</dbReference>
<evidence type="ECO:0000259" key="2">
    <source>
        <dbReference type="Pfam" id="PF07127"/>
    </source>
</evidence>
<protein>
    <submittedName>
        <fullName evidence="3">Putative Late nodulin</fullName>
    </submittedName>
</protein>
<keyword evidence="1" id="KW-1133">Transmembrane helix</keyword>
<gene>
    <name evidence="3" type="ORF">MtrunA17_Chr5g0424891</name>
</gene>
<dbReference type="Proteomes" id="UP000265566">
    <property type="component" value="Chromosome 5"/>
</dbReference>
<reference evidence="4" key="1">
    <citation type="journal article" date="2018" name="Nat. Plants">
        <title>Whole-genome landscape of Medicago truncatula symbiotic genes.</title>
        <authorList>
            <person name="Pecrix Y."/>
            <person name="Staton S.E."/>
            <person name="Sallet E."/>
            <person name="Lelandais-Briere C."/>
            <person name="Moreau S."/>
            <person name="Carrere S."/>
            <person name="Blein T."/>
            <person name="Jardinaud M.F."/>
            <person name="Latrasse D."/>
            <person name="Zouine M."/>
            <person name="Zahm M."/>
            <person name="Kreplak J."/>
            <person name="Mayjonade B."/>
            <person name="Satge C."/>
            <person name="Perez M."/>
            <person name="Cauet S."/>
            <person name="Marande W."/>
            <person name="Chantry-Darmon C."/>
            <person name="Lopez-Roques C."/>
            <person name="Bouchez O."/>
            <person name="Berard A."/>
            <person name="Debelle F."/>
            <person name="Munos S."/>
            <person name="Bendahmane A."/>
            <person name="Berges H."/>
            <person name="Niebel A."/>
            <person name="Buitink J."/>
            <person name="Frugier F."/>
            <person name="Benhamed M."/>
            <person name="Crespi M."/>
            <person name="Gouzy J."/>
            <person name="Gamas P."/>
        </authorList>
    </citation>
    <scope>NUCLEOTIDE SEQUENCE [LARGE SCALE GENOMIC DNA]</scope>
    <source>
        <strain evidence="4">cv. Jemalong A17</strain>
    </source>
</reference>
<feature type="domain" description="Late nodulin" evidence="2">
    <location>
        <begin position="23"/>
        <end position="78"/>
    </location>
</feature>
<dbReference type="Pfam" id="PF07127">
    <property type="entry name" value="Nodulin_late"/>
    <property type="match status" value="1"/>
</dbReference>
<evidence type="ECO:0000313" key="3">
    <source>
        <dbReference type="EMBL" id="RHN56025.1"/>
    </source>
</evidence>
<comment type="caution">
    <text evidence="3">The sequence shown here is derived from an EMBL/GenBank/DDBJ whole genome shotgun (WGS) entry which is preliminary data.</text>
</comment>
<evidence type="ECO:0000256" key="1">
    <source>
        <dbReference type="SAM" id="Phobius"/>
    </source>
</evidence>
<proteinExistence type="predicted"/>
<name>A0A396HX88_MEDTR</name>
<dbReference type="AlphaFoldDB" id="A0A396HX88"/>
<accession>A0A396HX88</accession>
<dbReference type="GO" id="GO:0046872">
    <property type="term" value="F:metal ion binding"/>
    <property type="evidence" value="ECO:0007669"/>
    <property type="project" value="InterPro"/>
</dbReference>